<dbReference type="EMBL" id="SMAF01000008">
    <property type="protein sequence ID" value="TCS98466.1"/>
    <property type="molecule type" value="Genomic_DNA"/>
</dbReference>
<name>A0A4S3KWN7_9GAMM</name>
<dbReference type="RefSeq" id="WP_132577376.1">
    <property type="nucleotide sequence ID" value="NZ_JBHLWF010000087.1"/>
</dbReference>
<feature type="domain" description="AAA+ ATPase" evidence="4">
    <location>
        <begin position="244"/>
        <end position="381"/>
    </location>
</feature>
<dbReference type="PANTHER" id="PTHR23073">
    <property type="entry name" value="26S PROTEASOME REGULATORY SUBUNIT"/>
    <property type="match status" value="1"/>
</dbReference>
<comment type="caution">
    <text evidence="5">The sequence shown here is derived from an EMBL/GenBank/DDBJ whole genome shotgun (WGS) entry which is preliminary data.</text>
</comment>
<dbReference type="Proteomes" id="UP000294599">
    <property type="component" value="Unassembled WGS sequence"/>
</dbReference>
<reference evidence="5 6" key="1">
    <citation type="submission" date="2019-03" db="EMBL/GenBank/DDBJ databases">
        <title>Genomic Encyclopedia of Type Strains, Phase IV (KMG-IV): sequencing the most valuable type-strain genomes for metagenomic binning, comparative biology and taxonomic classification.</title>
        <authorList>
            <person name="Goeker M."/>
        </authorList>
    </citation>
    <scope>NUCLEOTIDE SEQUENCE [LARGE SCALE GENOMIC DNA]</scope>
    <source>
        <strain evidence="5 6">DSM 21944</strain>
    </source>
</reference>
<dbReference type="GO" id="GO:0016887">
    <property type="term" value="F:ATP hydrolysis activity"/>
    <property type="evidence" value="ECO:0007669"/>
    <property type="project" value="InterPro"/>
</dbReference>
<dbReference type="InterPro" id="IPR003959">
    <property type="entry name" value="ATPase_AAA_core"/>
</dbReference>
<keyword evidence="3" id="KW-0067">ATP-binding</keyword>
<evidence type="ECO:0000313" key="6">
    <source>
        <dbReference type="Proteomes" id="UP000294599"/>
    </source>
</evidence>
<evidence type="ECO:0000313" key="5">
    <source>
        <dbReference type="EMBL" id="TCS98466.1"/>
    </source>
</evidence>
<dbReference type="SUPFAM" id="SSF52540">
    <property type="entry name" value="P-loop containing nucleoside triphosphate hydrolases"/>
    <property type="match status" value="2"/>
</dbReference>
<dbReference type="InterPro" id="IPR027417">
    <property type="entry name" value="P-loop_NTPase"/>
</dbReference>
<feature type="domain" description="AAA+ ATPase" evidence="4">
    <location>
        <begin position="487"/>
        <end position="616"/>
    </location>
</feature>
<dbReference type="GO" id="GO:0005524">
    <property type="term" value="F:ATP binding"/>
    <property type="evidence" value="ECO:0007669"/>
    <property type="project" value="UniProtKB-KW"/>
</dbReference>
<dbReference type="Pfam" id="PF00004">
    <property type="entry name" value="AAA"/>
    <property type="match status" value="2"/>
</dbReference>
<dbReference type="OrthoDB" id="9809379at2"/>
<keyword evidence="6" id="KW-1185">Reference proteome</keyword>
<protein>
    <submittedName>
        <fullName evidence="5">SpoVK/Ycf46/Vps4 family AAA+-type ATPase</fullName>
    </submittedName>
</protein>
<evidence type="ECO:0000256" key="1">
    <source>
        <dbReference type="ARBA" id="ARBA00006914"/>
    </source>
</evidence>
<proteinExistence type="inferred from homology"/>
<dbReference type="InterPro" id="IPR050221">
    <property type="entry name" value="26S_Proteasome_ATPase"/>
</dbReference>
<comment type="similarity">
    <text evidence="1">Belongs to the AAA ATPase family.</text>
</comment>
<keyword evidence="2" id="KW-0547">Nucleotide-binding</keyword>
<evidence type="ECO:0000259" key="4">
    <source>
        <dbReference type="SMART" id="SM00382"/>
    </source>
</evidence>
<dbReference type="SMART" id="SM00382">
    <property type="entry name" value="AAA"/>
    <property type="match status" value="2"/>
</dbReference>
<organism evidence="5 6">
    <name type="scientific">Pseudofulvimonas gallinarii</name>
    <dbReference type="NCBI Taxonomy" id="634155"/>
    <lineage>
        <taxon>Bacteria</taxon>
        <taxon>Pseudomonadati</taxon>
        <taxon>Pseudomonadota</taxon>
        <taxon>Gammaproteobacteria</taxon>
        <taxon>Lysobacterales</taxon>
        <taxon>Rhodanobacteraceae</taxon>
        <taxon>Pseudofulvimonas</taxon>
    </lineage>
</organism>
<dbReference type="AlphaFoldDB" id="A0A4S3KWN7"/>
<evidence type="ECO:0000256" key="2">
    <source>
        <dbReference type="ARBA" id="ARBA00022741"/>
    </source>
</evidence>
<sequence>MSSTTSVPEATDCSDSLVKAAQQVAARLLVAETDHRRLARGLLDMPAVDRLVELGLIADGPPDSMDGKARGFRDYVRRLIRRVQPVARAADIRVEPLDRNLDHVARIIGLDDVERRVLRVGALMCLCGLLREVFDNGRCAHNDWERQRQLRGLFGIDAAELGRLFSRRARLYQLGLFDYGDLDMQVSDQFARGLCADNFEPMRLVAHKVRQASAGNLALEDFSHLSDLDRLMRHVRISVERGAAGVNVLVYGPPGTGKTQLVKSIAAELGCQLWEVPSADEDGDVRDGNGRANTYALVQRLLQRDGRSLVMFDEVEDVFGRGHGLLDLFGGHRSARNSKGWINEQLEGNPVPTFWLCNDIGAMDPAHIRRFDEVLELRAPNRAVRARIVARHLPGDLVSEDCRRRITAIENLPPAQVERAGRVVAALADASQAERDQAVLRVLENSLRAMGMMARLPPPVLPGHYDPGVLNADADLEEIVQLLSSGEGARLLLYGPSGTGKTAFAHYLGERLDRPVLVRRLSDLLDMFVGGTERNIAEAFASARNEGAILLIDEADGLLREREGARASWEVTQVNEMLTQMESFDGVFIASTNLVGQLDAASLRRFDFKLRFDGLRRDQREAMFRRLWADLAGGEASATDPDPASLERVAALDGLTPGDFATVRRQLERGRARVSAATIAGRLAAEVALKPGARRHPIGFQPA</sequence>
<accession>A0A4S3KWN7</accession>
<dbReference type="Gene3D" id="3.40.50.300">
    <property type="entry name" value="P-loop containing nucleotide triphosphate hydrolases"/>
    <property type="match status" value="2"/>
</dbReference>
<dbReference type="InterPro" id="IPR003593">
    <property type="entry name" value="AAA+_ATPase"/>
</dbReference>
<evidence type="ECO:0000256" key="3">
    <source>
        <dbReference type="ARBA" id="ARBA00022840"/>
    </source>
</evidence>
<gene>
    <name evidence="5" type="ORF">EDC25_10846</name>
</gene>
<dbReference type="CDD" id="cd19481">
    <property type="entry name" value="RecA-like_protease"/>
    <property type="match status" value="1"/>
</dbReference>